<accession>A0ABC8SXV8</accession>
<name>A0ABC8SXV8_9AQUA</name>
<feature type="domain" description="Gnk2-homologous" evidence="3">
    <location>
        <begin position="27"/>
        <end position="125"/>
    </location>
</feature>
<protein>
    <recommendedName>
        <fullName evidence="3">Gnk2-homologous domain-containing protein</fullName>
    </recommendedName>
</protein>
<keyword evidence="2" id="KW-0677">Repeat</keyword>
<proteinExistence type="predicted"/>
<keyword evidence="5" id="KW-1185">Reference proteome</keyword>
<gene>
    <name evidence="4" type="ORF">ILEXP_LOCUS30866</name>
</gene>
<comment type="caution">
    <text evidence="4">The sequence shown here is derived from an EMBL/GenBank/DDBJ whole genome shotgun (WGS) entry which is preliminary data.</text>
</comment>
<dbReference type="InterPro" id="IPR002902">
    <property type="entry name" value="GNK2"/>
</dbReference>
<evidence type="ECO:0000313" key="5">
    <source>
        <dbReference type="Proteomes" id="UP001642360"/>
    </source>
</evidence>
<dbReference type="CDD" id="cd23509">
    <property type="entry name" value="Gnk2-like"/>
    <property type="match status" value="1"/>
</dbReference>
<keyword evidence="1" id="KW-0732">Signal</keyword>
<dbReference type="AlphaFoldDB" id="A0ABC8SXV8"/>
<evidence type="ECO:0000259" key="3">
    <source>
        <dbReference type="PROSITE" id="PS51473"/>
    </source>
</evidence>
<dbReference type="PANTHER" id="PTHR32099">
    <property type="entry name" value="CYSTEINE-RICH REPEAT SECRETORY PROTEIN"/>
    <property type="match status" value="1"/>
</dbReference>
<dbReference type="EMBL" id="CAUOFW020003791">
    <property type="protein sequence ID" value="CAK9162031.1"/>
    <property type="molecule type" value="Genomic_DNA"/>
</dbReference>
<organism evidence="4 5">
    <name type="scientific">Ilex paraguariensis</name>
    <name type="common">yerba mate</name>
    <dbReference type="NCBI Taxonomy" id="185542"/>
    <lineage>
        <taxon>Eukaryota</taxon>
        <taxon>Viridiplantae</taxon>
        <taxon>Streptophyta</taxon>
        <taxon>Embryophyta</taxon>
        <taxon>Tracheophyta</taxon>
        <taxon>Spermatophyta</taxon>
        <taxon>Magnoliopsida</taxon>
        <taxon>eudicotyledons</taxon>
        <taxon>Gunneridae</taxon>
        <taxon>Pentapetalae</taxon>
        <taxon>asterids</taxon>
        <taxon>campanulids</taxon>
        <taxon>Aquifoliales</taxon>
        <taxon>Aquifoliaceae</taxon>
        <taxon>Ilex</taxon>
    </lineage>
</organism>
<dbReference type="PROSITE" id="PS51473">
    <property type="entry name" value="GNK2"/>
    <property type="match status" value="1"/>
</dbReference>
<dbReference type="Pfam" id="PF01657">
    <property type="entry name" value="Stress-antifung"/>
    <property type="match status" value="1"/>
</dbReference>
<dbReference type="PANTHER" id="PTHR32099:SF31">
    <property type="entry name" value="PROTEIN KINASE DOMAIN-CONTAINING PROTEIN"/>
    <property type="match status" value="1"/>
</dbReference>
<dbReference type="Proteomes" id="UP001642360">
    <property type="component" value="Unassembled WGS sequence"/>
</dbReference>
<evidence type="ECO:0000256" key="2">
    <source>
        <dbReference type="ARBA" id="ARBA00022737"/>
    </source>
</evidence>
<sequence>MLLLKDPKSYILFVMISINGFGQIFCVHAQALSYLCSDDIANSSYIDDRTSLLDSLSSRATSMDFYNETFNDIHGLFLCRGNVNASTCRNCVTGAGEEIIKVCLWRICTLQIVYLCLMEIRLPPPPPPPSTPAPPTDQVYCRKWRIEEHNKNSSHHSINNSRCSRVAVWIFVVTVWIFTKELSPVL</sequence>
<dbReference type="Gene3D" id="3.30.430.20">
    <property type="entry name" value="Gnk2 domain, C-X8-C-X2-C motif"/>
    <property type="match status" value="1"/>
</dbReference>
<reference evidence="4 5" key="1">
    <citation type="submission" date="2024-02" db="EMBL/GenBank/DDBJ databases">
        <authorList>
            <person name="Vignale AGUSTIN F."/>
            <person name="Sosa J E."/>
            <person name="Modenutti C."/>
        </authorList>
    </citation>
    <scope>NUCLEOTIDE SEQUENCE [LARGE SCALE GENOMIC DNA]</scope>
</reference>
<dbReference type="InterPro" id="IPR038408">
    <property type="entry name" value="GNK2_sf"/>
</dbReference>
<evidence type="ECO:0000313" key="4">
    <source>
        <dbReference type="EMBL" id="CAK9162031.1"/>
    </source>
</evidence>
<evidence type="ECO:0000256" key="1">
    <source>
        <dbReference type="ARBA" id="ARBA00022729"/>
    </source>
</evidence>